<accession>H8FTK8</accession>
<dbReference type="NCBIfam" id="NF009557">
    <property type="entry name" value="PRK13009.1"/>
    <property type="match status" value="1"/>
</dbReference>
<dbReference type="GO" id="GO:0008270">
    <property type="term" value="F:zinc ion binding"/>
    <property type="evidence" value="ECO:0007669"/>
    <property type="project" value="UniProtKB-UniRule"/>
</dbReference>
<evidence type="ECO:0000256" key="15">
    <source>
        <dbReference type="HAMAP-Rule" id="MF_01690"/>
    </source>
</evidence>
<dbReference type="SUPFAM" id="SSF55031">
    <property type="entry name" value="Bacterial exopeptidase dimerisation domain"/>
    <property type="match status" value="1"/>
</dbReference>
<feature type="active site" evidence="15">
    <location>
        <position position="73"/>
    </location>
</feature>
<evidence type="ECO:0000313" key="18">
    <source>
        <dbReference type="Proteomes" id="UP000004169"/>
    </source>
</evidence>
<comment type="caution">
    <text evidence="17">The sequence shown here is derived from an EMBL/GenBank/DDBJ whole genome shotgun (WGS) entry which is preliminary data.</text>
</comment>
<gene>
    <name evidence="15 17" type="primary">dapE</name>
    <name evidence="17" type="ORF">PHAMO_280230</name>
</gene>
<dbReference type="PANTHER" id="PTHR43808">
    <property type="entry name" value="ACETYLORNITHINE DEACETYLASE"/>
    <property type="match status" value="1"/>
</dbReference>
<name>H8FTK8_MAGML</name>
<dbReference type="InterPro" id="IPR002933">
    <property type="entry name" value="Peptidase_M20"/>
</dbReference>
<keyword evidence="6 15" id="KW-0028">Amino-acid biosynthesis</keyword>
<feature type="domain" description="Peptidase M20 dimerisation" evidence="16">
    <location>
        <begin position="177"/>
        <end position="282"/>
    </location>
</feature>
<dbReference type="PROSITE" id="PS00759">
    <property type="entry name" value="ARGE_DAPE_CPG2_2"/>
    <property type="match status" value="1"/>
</dbReference>
<dbReference type="GO" id="GO:0050897">
    <property type="term" value="F:cobalt ion binding"/>
    <property type="evidence" value="ECO:0007669"/>
    <property type="project" value="UniProtKB-UniRule"/>
</dbReference>
<dbReference type="InterPro" id="IPR005941">
    <property type="entry name" value="DapE_proteobac"/>
</dbReference>
<dbReference type="GO" id="GO:0019877">
    <property type="term" value="P:diaminopimelate biosynthetic process"/>
    <property type="evidence" value="ECO:0007669"/>
    <property type="project" value="UniProtKB-UniRule"/>
</dbReference>
<dbReference type="Proteomes" id="UP000004169">
    <property type="component" value="Unassembled WGS sequence"/>
</dbReference>
<reference evidence="17 18" key="1">
    <citation type="journal article" date="2012" name="J. Bacteriol.">
        <title>Draft Genome Sequence of the Purple Photosynthetic Bacterium Phaeospirillum molischianum DSM120, a Particularly Versatile Bacterium.</title>
        <authorList>
            <person name="Duquesne K."/>
            <person name="Prima V."/>
            <person name="Ji B."/>
            <person name="Rouy Z."/>
            <person name="Medigue C."/>
            <person name="Talla E."/>
            <person name="Sturgis J.N."/>
        </authorList>
    </citation>
    <scope>NUCLEOTIDE SEQUENCE [LARGE SCALE GENOMIC DNA]</scope>
    <source>
        <strain evidence="18">DSM120</strain>
    </source>
</reference>
<comment type="subunit">
    <text evidence="3 15">Homodimer.</text>
</comment>
<dbReference type="InterPro" id="IPR001261">
    <property type="entry name" value="ArgE/DapE_CS"/>
</dbReference>
<dbReference type="NCBIfam" id="TIGR01246">
    <property type="entry name" value="dapE_proteo"/>
    <property type="match status" value="1"/>
</dbReference>
<feature type="binding site" evidence="15">
    <location>
        <position position="102"/>
    </location>
    <ligand>
        <name>Zn(2+)</name>
        <dbReference type="ChEBI" id="CHEBI:29105"/>
        <label>2</label>
    </ligand>
</feature>
<keyword evidence="11 15" id="KW-0457">Lysine biosynthesis</keyword>
<keyword evidence="7 15" id="KW-0479">Metal-binding</keyword>
<evidence type="ECO:0000256" key="1">
    <source>
        <dbReference type="ARBA" id="ARBA00005130"/>
    </source>
</evidence>
<dbReference type="UniPathway" id="UPA00034">
    <property type="reaction ID" value="UER00021"/>
</dbReference>
<sequence>MTSDPLALAQALIRCPSVTPEDAGAIDLLIDVLTPMGFVCHEIRSATGGPEIRNLYARRGTAGPNFCFAGHTDVVPPGQGWNVDPFAAEVIDGRLFGRGAADMKGGIACFVAAVARLLAEGEPAGSISLLITGDEEGRAVDGTVKVLDWLAARDETIDACLVGEPTNPRDLGEMIKIGRRGSLNARLRVIGTQGHSAYPHLADNPIPRLIEILRRLTEIPLDQGTPHFQPSTLALTTVDVGNPATNVIPAEARAGFNIRFNDLHDGASLTSRIEQTARDAGGQVEVTVEVSGEAFLTPPGRLSDSLVAAIRAETGLTPDLSTSGGTSDARFIRTICPVVEFGLVGQTIHKANENVAVADLNGLTAIYHRLLVDWVGA</sequence>
<keyword evidence="10 15" id="KW-0220">Diaminopimelate biosynthesis</keyword>
<comment type="catalytic activity">
    <reaction evidence="14 15">
        <text>N-succinyl-(2S,6S)-2,6-diaminopimelate + H2O = (2S,6S)-2,6-diaminopimelate + succinate</text>
        <dbReference type="Rhea" id="RHEA:22608"/>
        <dbReference type="ChEBI" id="CHEBI:15377"/>
        <dbReference type="ChEBI" id="CHEBI:30031"/>
        <dbReference type="ChEBI" id="CHEBI:57609"/>
        <dbReference type="ChEBI" id="CHEBI:58087"/>
        <dbReference type="EC" id="3.5.1.18"/>
    </reaction>
</comment>
<comment type="similarity">
    <text evidence="2 15">Belongs to the peptidase M20A family. DapE subfamily.</text>
</comment>
<evidence type="ECO:0000256" key="3">
    <source>
        <dbReference type="ARBA" id="ARBA00011738"/>
    </source>
</evidence>
<evidence type="ECO:0000256" key="5">
    <source>
        <dbReference type="ARBA" id="ARBA00022391"/>
    </source>
</evidence>
<dbReference type="EMBL" id="CAHP01000021">
    <property type="protein sequence ID" value="CCG41696.1"/>
    <property type="molecule type" value="Genomic_DNA"/>
</dbReference>
<evidence type="ECO:0000256" key="11">
    <source>
        <dbReference type="ARBA" id="ARBA00023154"/>
    </source>
</evidence>
<evidence type="ECO:0000256" key="8">
    <source>
        <dbReference type="ARBA" id="ARBA00022801"/>
    </source>
</evidence>
<organism evidence="17 18">
    <name type="scientific">Magnetospirillum molischianum DSM 120</name>
    <dbReference type="NCBI Taxonomy" id="1150626"/>
    <lineage>
        <taxon>Bacteria</taxon>
        <taxon>Pseudomonadati</taxon>
        <taxon>Pseudomonadota</taxon>
        <taxon>Alphaproteobacteria</taxon>
        <taxon>Rhodospirillales</taxon>
        <taxon>Rhodospirillaceae</taxon>
        <taxon>Magnetospirillum</taxon>
    </lineage>
</organism>
<comment type="cofactor">
    <cofactor evidence="15">
        <name>Zn(2+)</name>
        <dbReference type="ChEBI" id="CHEBI:29105"/>
    </cofactor>
    <cofactor evidence="15">
        <name>Co(2+)</name>
        <dbReference type="ChEBI" id="CHEBI:48828"/>
    </cofactor>
    <text evidence="15">Binds 2 Zn(2+) or Co(2+) ions per subunit.</text>
</comment>
<feature type="binding site" evidence="15">
    <location>
        <position position="71"/>
    </location>
    <ligand>
        <name>Zn(2+)</name>
        <dbReference type="ChEBI" id="CHEBI:29105"/>
        <label>1</label>
    </ligand>
</feature>
<keyword evidence="12 15" id="KW-0170">Cobalt</keyword>
<comment type="function">
    <text evidence="15">Catalyzes the hydrolysis of N-succinyl-L,L-diaminopimelic acid (SDAP), forming succinate and LL-2,6-diaminopimelate (DAP), an intermediate involved in the bacterial biosynthesis of lysine and meso-diaminopimelic acid, an essential component of bacterial cell walls.</text>
</comment>
<dbReference type="STRING" id="1150626.PHAMO_280230"/>
<dbReference type="InterPro" id="IPR036264">
    <property type="entry name" value="Bact_exopeptidase_dim_dom"/>
</dbReference>
<feature type="binding site" evidence="15">
    <location>
        <position position="136"/>
    </location>
    <ligand>
        <name>Zn(2+)</name>
        <dbReference type="ChEBI" id="CHEBI:29105"/>
        <label>2</label>
    </ligand>
</feature>
<feature type="binding site" evidence="15">
    <location>
        <position position="349"/>
    </location>
    <ligand>
        <name>Zn(2+)</name>
        <dbReference type="ChEBI" id="CHEBI:29105"/>
        <label>2</label>
    </ligand>
</feature>
<evidence type="ECO:0000256" key="9">
    <source>
        <dbReference type="ARBA" id="ARBA00022833"/>
    </source>
</evidence>
<dbReference type="AlphaFoldDB" id="H8FTK8"/>
<dbReference type="OrthoDB" id="9809784at2"/>
<dbReference type="eggNOG" id="COG0624">
    <property type="taxonomic scope" value="Bacteria"/>
</dbReference>
<keyword evidence="9 15" id="KW-0862">Zinc</keyword>
<dbReference type="Pfam" id="PF01546">
    <property type="entry name" value="Peptidase_M20"/>
    <property type="match status" value="1"/>
</dbReference>
<dbReference type="GO" id="GO:0009089">
    <property type="term" value="P:lysine biosynthetic process via diaminopimelate"/>
    <property type="evidence" value="ECO:0007669"/>
    <property type="project" value="UniProtKB-UniRule"/>
</dbReference>
<proteinExistence type="inferred from homology"/>
<dbReference type="EC" id="3.5.1.18" evidence="4 15"/>
<evidence type="ECO:0000313" key="17">
    <source>
        <dbReference type="EMBL" id="CCG41696.1"/>
    </source>
</evidence>
<dbReference type="InterPro" id="IPR050072">
    <property type="entry name" value="Peptidase_M20A"/>
</dbReference>
<evidence type="ECO:0000256" key="7">
    <source>
        <dbReference type="ARBA" id="ARBA00022723"/>
    </source>
</evidence>
<dbReference type="GO" id="GO:0008777">
    <property type="term" value="F:acetylornithine deacetylase activity"/>
    <property type="evidence" value="ECO:0007669"/>
    <property type="project" value="TreeGrafter"/>
</dbReference>
<keyword evidence="8 15" id="KW-0378">Hydrolase</keyword>
<dbReference type="Gene3D" id="3.40.630.10">
    <property type="entry name" value="Zn peptidases"/>
    <property type="match status" value="2"/>
</dbReference>
<feature type="binding site" evidence="15">
    <location>
        <position position="164"/>
    </location>
    <ligand>
        <name>Zn(2+)</name>
        <dbReference type="ChEBI" id="CHEBI:29105"/>
        <label>1</label>
    </ligand>
</feature>
<dbReference type="InterPro" id="IPR011650">
    <property type="entry name" value="Peptidase_M20_dimer"/>
</dbReference>
<evidence type="ECO:0000256" key="14">
    <source>
        <dbReference type="ARBA" id="ARBA00051301"/>
    </source>
</evidence>
<keyword evidence="18" id="KW-1185">Reference proteome</keyword>
<dbReference type="GO" id="GO:0006526">
    <property type="term" value="P:L-arginine biosynthetic process"/>
    <property type="evidence" value="ECO:0007669"/>
    <property type="project" value="TreeGrafter"/>
</dbReference>
<dbReference type="CDD" id="cd03891">
    <property type="entry name" value="M20_DapE_proteobac"/>
    <property type="match status" value="1"/>
</dbReference>
<evidence type="ECO:0000256" key="4">
    <source>
        <dbReference type="ARBA" id="ARBA00011921"/>
    </source>
</evidence>
<evidence type="ECO:0000256" key="12">
    <source>
        <dbReference type="ARBA" id="ARBA00023285"/>
    </source>
</evidence>
<evidence type="ECO:0000256" key="10">
    <source>
        <dbReference type="ARBA" id="ARBA00022915"/>
    </source>
</evidence>
<evidence type="ECO:0000256" key="2">
    <source>
        <dbReference type="ARBA" id="ARBA00006746"/>
    </source>
</evidence>
<dbReference type="GO" id="GO:0009014">
    <property type="term" value="F:succinyl-diaminopimelate desuccinylase activity"/>
    <property type="evidence" value="ECO:0007669"/>
    <property type="project" value="UniProtKB-UniRule"/>
</dbReference>
<dbReference type="HAMAP" id="MF_01690">
    <property type="entry name" value="DapE"/>
    <property type="match status" value="1"/>
</dbReference>
<feature type="binding site" evidence="15">
    <location>
        <position position="102"/>
    </location>
    <ligand>
        <name>Zn(2+)</name>
        <dbReference type="ChEBI" id="CHEBI:29105"/>
        <label>1</label>
    </ligand>
</feature>
<feature type="active site" description="Proton acceptor" evidence="15">
    <location>
        <position position="135"/>
    </location>
</feature>
<dbReference type="RefSeq" id="WP_002729011.1">
    <property type="nucleotide sequence ID" value="NZ_CAHP01000021.1"/>
</dbReference>
<comment type="pathway">
    <text evidence="1 15">Amino-acid biosynthesis; L-lysine biosynthesis via DAP pathway; LL-2,6-diaminopimelate from (S)-tetrahydrodipicolinate (succinylase route): step 3/3.</text>
</comment>
<dbReference type="SUPFAM" id="SSF53187">
    <property type="entry name" value="Zn-dependent exopeptidases"/>
    <property type="match status" value="1"/>
</dbReference>
<evidence type="ECO:0000259" key="16">
    <source>
        <dbReference type="Pfam" id="PF07687"/>
    </source>
</evidence>
<dbReference type="PANTHER" id="PTHR43808:SF31">
    <property type="entry name" value="N-ACETYL-L-CITRULLINE DEACETYLASE"/>
    <property type="match status" value="1"/>
</dbReference>
<evidence type="ECO:0000256" key="13">
    <source>
        <dbReference type="ARBA" id="ARBA00031891"/>
    </source>
</evidence>
<dbReference type="Pfam" id="PF07687">
    <property type="entry name" value="M20_dimer"/>
    <property type="match status" value="1"/>
</dbReference>
<protein>
    <recommendedName>
        <fullName evidence="5 15">Succinyl-diaminopimelate desuccinylase</fullName>
        <shortName evidence="15">SDAP desuccinylase</shortName>
        <ecNumber evidence="4 15">3.5.1.18</ecNumber>
    </recommendedName>
    <alternativeName>
        <fullName evidence="13 15">N-succinyl-LL-2,6-diaminoheptanedioate amidohydrolase</fullName>
    </alternativeName>
</protein>
<evidence type="ECO:0000256" key="6">
    <source>
        <dbReference type="ARBA" id="ARBA00022605"/>
    </source>
</evidence>